<sequence>MARGGGLEAVAAMAVYPLIGSALAEPPATQVITVVAVGPNGEPKPGSRNLSGSLYPTWTVKVGQLGSPNEHFPPPQTRAVTTAWLAGNATPT</sequence>
<reference evidence="1 2" key="1">
    <citation type="journal article" date="2019" name="Emerg. Microbes Infect.">
        <title>Comprehensive subspecies identification of 175 nontuberculous mycobacteria species based on 7547 genomic profiles.</title>
        <authorList>
            <person name="Matsumoto Y."/>
            <person name="Kinjo T."/>
            <person name="Motooka D."/>
            <person name="Nabeya D."/>
            <person name="Jung N."/>
            <person name="Uechi K."/>
            <person name="Horii T."/>
            <person name="Iida T."/>
            <person name="Fujita J."/>
            <person name="Nakamura S."/>
        </authorList>
    </citation>
    <scope>NUCLEOTIDE SEQUENCE [LARGE SCALE GENOMIC DNA]</scope>
    <source>
        <strain evidence="1 2">JCM 16367</strain>
    </source>
</reference>
<evidence type="ECO:0000313" key="2">
    <source>
        <dbReference type="Proteomes" id="UP000466894"/>
    </source>
</evidence>
<dbReference type="EMBL" id="AP022583">
    <property type="protein sequence ID" value="BBY04830.1"/>
    <property type="molecule type" value="Genomic_DNA"/>
</dbReference>
<gene>
    <name evidence="1" type="ORF">MNVI_01480</name>
</gene>
<dbReference type="AlphaFoldDB" id="A0A7I7P882"/>
<name>A0A7I7P882_9MYCO</name>
<evidence type="ECO:0000313" key="1">
    <source>
        <dbReference type="EMBL" id="BBY04830.1"/>
    </source>
</evidence>
<dbReference type="OrthoDB" id="5116562at2"/>
<protein>
    <submittedName>
        <fullName evidence="1">Uncharacterized protein</fullName>
    </submittedName>
</protein>
<dbReference type="KEGG" id="mnv:MNVI_01480"/>
<dbReference type="RefSeq" id="WP_139797669.1">
    <property type="nucleotide sequence ID" value="NZ_AP022583.1"/>
</dbReference>
<accession>A0A7I7P882</accession>
<dbReference type="Proteomes" id="UP000466894">
    <property type="component" value="Chromosome"/>
</dbReference>
<proteinExistence type="predicted"/>
<organism evidence="1 2">
    <name type="scientific">Mycobacterium noviomagense</name>
    <dbReference type="NCBI Taxonomy" id="459858"/>
    <lineage>
        <taxon>Bacteria</taxon>
        <taxon>Bacillati</taxon>
        <taxon>Actinomycetota</taxon>
        <taxon>Actinomycetes</taxon>
        <taxon>Mycobacteriales</taxon>
        <taxon>Mycobacteriaceae</taxon>
        <taxon>Mycobacterium</taxon>
    </lineage>
</organism>